<comment type="caution">
    <text evidence="3">The sequence shown here is derived from an EMBL/GenBank/DDBJ whole genome shotgun (WGS) entry which is preliminary data.</text>
</comment>
<evidence type="ECO:0000313" key="3">
    <source>
        <dbReference type="EMBL" id="GIL59778.1"/>
    </source>
</evidence>
<evidence type="ECO:0000256" key="2">
    <source>
        <dbReference type="SAM" id="MobiDB-lite"/>
    </source>
</evidence>
<feature type="region of interest" description="Disordered" evidence="2">
    <location>
        <begin position="160"/>
        <end position="199"/>
    </location>
</feature>
<feature type="coiled-coil region" evidence="1">
    <location>
        <begin position="91"/>
        <end position="119"/>
    </location>
</feature>
<sequence>MSASDRQTNPVLARLEQEAVRAAIPKGLKDERSRQLEYELNWCYNRNNWYFTGGGLLLGLTLGYTLRSVQPLAWAAILAPAGDWLYEQHACRDLQEAFNEHQRRLKRDAREAADRARAEVRDFYGQLVAEGTSPEMAATATAVADAAPLFSGSKASHLDGYGVEEAGSGGSGREEAAAEVSQGSLSRRAEAEVGRTGGGDSRLGAWWWPWGGVRGRSVKQTES</sequence>
<keyword evidence="1" id="KW-0175">Coiled coil</keyword>
<accession>A0A8J4BEC9</accession>
<organism evidence="3 4">
    <name type="scientific">Volvox africanus</name>
    <dbReference type="NCBI Taxonomy" id="51714"/>
    <lineage>
        <taxon>Eukaryota</taxon>
        <taxon>Viridiplantae</taxon>
        <taxon>Chlorophyta</taxon>
        <taxon>core chlorophytes</taxon>
        <taxon>Chlorophyceae</taxon>
        <taxon>CS clade</taxon>
        <taxon>Chlamydomonadales</taxon>
        <taxon>Volvocaceae</taxon>
        <taxon>Volvox</taxon>
    </lineage>
</organism>
<dbReference type="EMBL" id="BNCO01000036">
    <property type="protein sequence ID" value="GIL59778.1"/>
    <property type="molecule type" value="Genomic_DNA"/>
</dbReference>
<proteinExistence type="predicted"/>
<dbReference type="Proteomes" id="UP000747399">
    <property type="component" value="Unassembled WGS sequence"/>
</dbReference>
<evidence type="ECO:0000256" key="1">
    <source>
        <dbReference type="SAM" id="Coils"/>
    </source>
</evidence>
<name>A0A8J4BEC9_9CHLO</name>
<dbReference type="AlphaFoldDB" id="A0A8J4BEC9"/>
<protein>
    <submittedName>
        <fullName evidence="3">Uncharacterized protein</fullName>
    </submittedName>
</protein>
<evidence type="ECO:0000313" key="4">
    <source>
        <dbReference type="Proteomes" id="UP000747399"/>
    </source>
</evidence>
<gene>
    <name evidence="3" type="ORF">Vafri_14502</name>
</gene>
<keyword evidence="4" id="KW-1185">Reference proteome</keyword>
<reference evidence="3" key="1">
    <citation type="journal article" date="2021" name="Proc. Natl. Acad. Sci. U.S.A.">
        <title>Three genomes in the algal genus Volvox reveal the fate of a haploid sex-determining region after a transition to homothallism.</title>
        <authorList>
            <person name="Yamamoto K."/>
            <person name="Hamaji T."/>
            <person name="Kawai-Toyooka H."/>
            <person name="Matsuzaki R."/>
            <person name="Takahashi F."/>
            <person name="Nishimura Y."/>
            <person name="Kawachi M."/>
            <person name="Noguchi H."/>
            <person name="Minakuchi Y."/>
            <person name="Umen J.G."/>
            <person name="Toyoda A."/>
            <person name="Nozaki H."/>
        </authorList>
    </citation>
    <scope>NUCLEOTIDE SEQUENCE</scope>
    <source>
        <strain evidence="3">NIES-3780</strain>
    </source>
</reference>